<evidence type="ECO:0000313" key="4">
    <source>
        <dbReference type="EMBL" id="TDY62967.1"/>
    </source>
</evidence>
<dbReference type="Gene3D" id="3.40.50.1820">
    <property type="entry name" value="alpha/beta hydrolase"/>
    <property type="match status" value="1"/>
</dbReference>
<sequence>MIRTMKKLAWLFCAALIVLTATVPTAAEPEKRLRTASFDGVEVSYLDEGAGDALPVVFIHGWACTGDFWRFQTSVLRDRYRVIALDLPGFGQSDKPHDRPYTLQFFARAVKAVIDHAGVKRPVLAGHSMGYGVAVQFLADYPGEARGVCNADGAFFWLPDDPGAVPPWEAEMKGLSDGLAGPDRENLVLWFINATFYGRTPEDLRKEITGVMASADPYAANSSMAEFIRRENWVRRSFSVPSLAVYSKIPELPAETEQKLRETFPDLTYVEWTDTGHFLMMEQPDRFNGLLVKFLEGMDT</sequence>
<feature type="chain" id="PRO_5020614357" evidence="2">
    <location>
        <begin position="27"/>
        <end position="300"/>
    </location>
</feature>
<dbReference type="InterPro" id="IPR029058">
    <property type="entry name" value="AB_hydrolase_fold"/>
</dbReference>
<accession>A0A4R8MEX5</accession>
<comment type="caution">
    <text evidence="4">The sequence shown here is derived from an EMBL/GenBank/DDBJ whole genome shotgun (WGS) entry which is preliminary data.</text>
</comment>
<dbReference type="PRINTS" id="PR00111">
    <property type="entry name" value="ABHYDROLASE"/>
</dbReference>
<dbReference type="PANTHER" id="PTHR43798:SF31">
    <property type="entry name" value="AB HYDROLASE SUPERFAMILY PROTEIN YCLE"/>
    <property type="match status" value="1"/>
</dbReference>
<keyword evidence="2" id="KW-0732">Signal</keyword>
<evidence type="ECO:0000313" key="5">
    <source>
        <dbReference type="Proteomes" id="UP000295066"/>
    </source>
</evidence>
<dbReference type="SUPFAM" id="SSF53474">
    <property type="entry name" value="alpha/beta-Hydrolases"/>
    <property type="match status" value="1"/>
</dbReference>
<dbReference type="Pfam" id="PF12697">
    <property type="entry name" value="Abhydrolase_6"/>
    <property type="match status" value="1"/>
</dbReference>
<dbReference type="OrthoDB" id="252464at2"/>
<evidence type="ECO:0000256" key="1">
    <source>
        <dbReference type="ARBA" id="ARBA00022801"/>
    </source>
</evidence>
<dbReference type="InterPro" id="IPR000073">
    <property type="entry name" value="AB_hydrolase_1"/>
</dbReference>
<dbReference type="PANTHER" id="PTHR43798">
    <property type="entry name" value="MONOACYLGLYCEROL LIPASE"/>
    <property type="match status" value="1"/>
</dbReference>
<feature type="domain" description="AB hydrolase-1" evidence="3">
    <location>
        <begin position="56"/>
        <end position="288"/>
    </location>
</feature>
<dbReference type="Proteomes" id="UP000295066">
    <property type="component" value="Unassembled WGS sequence"/>
</dbReference>
<dbReference type="RefSeq" id="WP_133956648.1">
    <property type="nucleotide sequence ID" value="NZ_SORI01000003.1"/>
</dbReference>
<proteinExistence type="predicted"/>
<keyword evidence="1" id="KW-0378">Hydrolase</keyword>
<organism evidence="4 5">
    <name type="scientific">Aminivibrio pyruvatiphilus</name>
    <dbReference type="NCBI Taxonomy" id="1005740"/>
    <lineage>
        <taxon>Bacteria</taxon>
        <taxon>Thermotogati</taxon>
        <taxon>Synergistota</taxon>
        <taxon>Synergistia</taxon>
        <taxon>Synergistales</taxon>
        <taxon>Aminobacteriaceae</taxon>
        <taxon>Aminivibrio</taxon>
    </lineage>
</organism>
<reference evidence="4 5" key="1">
    <citation type="submission" date="2019-03" db="EMBL/GenBank/DDBJ databases">
        <title>Genomic Encyclopedia of Type Strains, Phase IV (KMG-IV): sequencing the most valuable type-strain genomes for metagenomic binning, comparative biology and taxonomic classification.</title>
        <authorList>
            <person name="Goeker M."/>
        </authorList>
    </citation>
    <scope>NUCLEOTIDE SEQUENCE [LARGE SCALE GENOMIC DNA]</scope>
    <source>
        <strain evidence="4 5">DSM 25964</strain>
    </source>
</reference>
<dbReference type="InterPro" id="IPR050266">
    <property type="entry name" value="AB_hydrolase_sf"/>
</dbReference>
<gene>
    <name evidence="4" type="ORF">C8D99_103187</name>
</gene>
<evidence type="ECO:0000256" key="2">
    <source>
        <dbReference type="SAM" id="SignalP"/>
    </source>
</evidence>
<evidence type="ECO:0000259" key="3">
    <source>
        <dbReference type="Pfam" id="PF12697"/>
    </source>
</evidence>
<keyword evidence="5" id="KW-1185">Reference proteome</keyword>
<dbReference type="GO" id="GO:0016020">
    <property type="term" value="C:membrane"/>
    <property type="evidence" value="ECO:0007669"/>
    <property type="project" value="TreeGrafter"/>
</dbReference>
<name>A0A4R8MEX5_9BACT</name>
<protein>
    <submittedName>
        <fullName evidence="4">Pimeloyl-ACP methyl ester carboxylesterase</fullName>
    </submittedName>
</protein>
<dbReference type="AlphaFoldDB" id="A0A4R8MEX5"/>
<dbReference type="EMBL" id="SORI01000003">
    <property type="protein sequence ID" value="TDY62967.1"/>
    <property type="molecule type" value="Genomic_DNA"/>
</dbReference>
<dbReference type="GO" id="GO:0016787">
    <property type="term" value="F:hydrolase activity"/>
    <property type="evidence" value="ECO:0007669"/>
    <property type="project" value="UniProtKB-KW"/>
</dbReference>
<feature type="signal peptide" evidence="2">
    <location>
        <begin position="1"/>
        <end position="26"/>
    </location>
</feature>